<keyword evidence="2" id="KW-1185">Reference proteome</keyword>
<proteinExistence type="predicted"/>
<organism evidence="1 2">
    <name type="scientific">Volvox africanus</name>
    <dbReference type="NCBI Taxonomy" id="51714"/>
    <lineage>
        <taxon>Eukaryota</taxon>
        <taxon>Viridiplantae</taxon>
        <taxon>Chlorophyta</taxon>
        <taxon>core chlorophytes</taxon>
        <taxon>Chlorophyceae</taxon>
        <taxon>CS clade</taxon>
        <taxon>Chlamydomonadales</taxon>
        <taxon>Volvocaceae</taxon>
        <taxon>Volvox</taxon>
    </lineage>
</organism>
<dbReference type="Gene3D" id="2.60.120.260">
    <property type="entry name" value="Galactose-binding domain-like"/>
    <property type="match status" value="1"/>
</dbReference>
<protein>
    <submittedName>
        <fullName evidence="1">Uncharacterized protein</fullName>
    </submittedName>
</protein>
<sequence>GTNFKPSLRIGNYSMQVYEDTPYIKFDNLVWSWTQSNAIPQCTTVNITYTIVGRWVVLQNPGEQLQVTEIQVFGIRGDFVDSLPNLAFGRPAYSSSVYQQKNYVPSVAVDGVTHYQFGEDPNFPQFFCSDTTD</sequence>
<comment type="caution">
    <text evidence="1">The sequence shown here is derived from an EMBL/GenBank/DDBJ whole genome shotgun (WGS) entry which is preliminary data.</text>
</comment>
<reference evidence="1 2" key="1">
    <citation type="journal article" date="2023" name="IScience">
        <title>Expanded male sex-determining region conserved during the evolution of homothallism in the green alga Volvox.</title>
        <authorList>
            <person name="Yamamoto K."/>
            <person name="Matsuzaki R."/>
            <person name="Mahakham W."/>
            <person name="Heman W."/>
            <person name="Sekimoto H."/>
            <person name="Kawachi M."/>
            <person name="Minakuchi Y."/>
            <person name="Toyoda A."/>
            <person name="Nozaki H."/>
        </authorList>
    </citation>
    <scope>NUCLEOTIDE SEQUENCE [LARGE SCALE GENOMIC DNA]</scope>
    <source>
        <strain evidence="1 2">NIES-4468</strain>
    </source>
</reference>
<evidence type="ECO:0000313" key="2">
    <source>
        <dbReference type="Proteomes" id="UP001165090"/>
    </source>
</evidence>
<accession>A0ABQ5SES4</accession>
<dbReference type="Proteomes" id="UP001165090">
    <property type="component" value="Unassembled WGS sequence"/>
</dbReference>
<feature type="non-terminal residue" evidence="1">
    <location>
        <position position="133"/>
    </location>
</feature>
<evidence type="ECO:0000313" key="1">
    <source>
        <dbReference type="EMBL" id="GLI68418.1"/>
    </source>
</evidence>
<feature type="non-terminal residue" evidence="1">
    <location>
        <position position="1"/>
    </location>
</feature>
<name>A0ABQ5SES4_9CHLO</name>
<gene>
    <name evidence="1" type="ORF">VaNZ11_012810</name>
</gene>
<dbReference type="EMBL" id="BSDZ01000079">
    <property type="protein sequence ID" value="GLI68418.1"/>
    <property type="molecule type" value="Genomic_DNA"/>
</dbReference>